<evidence type="ECO:0000256" key="1">
    <source>
        <dbReference type="SAM" id="MobiDB-lite"/>
    </source>
</evidence>
<accession>A0A5S4FUS9</accession>
<dbReference type="RefSeq" id="WP_138696290.1">
    <property type="nucleotide sequence ID" value="NZ_JBHSAZ010000017.1"/>
</dbReference>
<dbReference type="Proteomes" id="UP000306628">
    <property type="component" value="Unassembled WGS sequence"/>
</dbReference>
<dbReference type="InterPro" id="IPR056727">
    <property type="entry name" value="DUF7825"/>
</dbReference>
<feature type="region of interest" description="Disordered" evidence="1">
    <location>
        <begin position="307"/>
        <end position="342"/>
    </location>
</feature>
<feature type="compositionally biased region" description="Basic and acidic residues" evidence="1">
    <location>
        <begin position="307"/>
        <end position="319"/>
    </location>
</feature>
<dbReference type="EMBL" id="VCKX01000241">
    <property type="protein sequence ID" value="TMR24383.1"/>
    <property type="molecule type" value="Genomic_DNA"/>
</dbReference>
<evidence type="ECO:0000313" key="3">
    <source>
        <dbReference type="EMBL" id="TMR24383.1"/>
    </source>
</evidence>
<keyword evidence="4" id="KW-1185">Reference proteome</keyword>
<evidence type="ECO:0000313" key="4">
    <source>
        <dbReference type="Proteomes" id="UP000306628"/>
    </source>
</evidence>
<organism evidence="3 4">
    <name type="scientific">Nonomuraea zeae</name>
    <dbReference type="NCBI Taxonomy" id="1642303"/>
    <lineage>
        <taxon>Bacteria</taxon>
        <taxon>Bacillati</taxon>
        <taxon>Actinomycetota</taxon>
        <taxon>Actinomycetes</taxon>
        <taxon>Streptosporangiales</taxon>
        <taxon>Streptosporangiaceae</taxon>
        <taxon>Nonomuraea</taxon>
    </lineage>
</organism>
<proteinExistence type="predicted"/>
<evidence type="ECO:0000259" key="2">
    <source>
        <dbReference type="Pfam" id="PF25149"/>
    </source>
</evidence>
<feature type="domain" description="DUF7825" evidence="2">
    <location>
        <begin position="691"/>
        <end position="801"/>
    </location>
</feature>
<gene>
    <name evidence="3" type="ORF">ETD85_46685</name>
</gene>
<dbReference type="AlphaFoldDB" id="A0A5S4FUS9"/>
<dbReference type="OrthoDB" id="3245799at2"/>
<protein>
    <recommendedName>
        <fullName evidence="2">DUF7825 domain-containing protein</fullName>
    </recommendedName>
</protein>
<dbReference type="Pfam" id="PF25149">
    <property type="entry name" value="DUF7825"/>
    <property type="match status" value="1"/>
</dbReference>
<sequence length="883" mass="94995">MSAWDDLLTLIKAGDVGGTIGMVDALDAAERKAIAAVLPNYLTAQSRAQIVWWEWQPQLSPLLIAGVACMSGASAVTGWLMRRELLSSDDAVELVLELLRRRPVVWQADVAARIVGRLRHADLRRWEVAAALVRELGLEPPAHEPFMTGWLRQLHPDTAAGDPLFAAYGPGLFEIDRWDGVETWRVVEGVVRLIDDGLLQRTVVIDGVLGRLLREGPAAPVALVDLHNRLDLDLEEASARAGDYARLLPVGPIAVADMALRQLRRLEEAGLLAEELFAEVLEALAFRPENKLLRAAVSWAGDAVLREPHPVAGDGDPRSTTDSSPQVRPATEPYPRADAAAGPSRRVDAALRAMALVFTHDALALQERAVRLSVTLTARAGAEGREAIRAAASGLPTELREKIAAAYGGGVVADEVSVTPLAATSDPRRMPPPIASPEELAQAVAAFRASSGLYEFDRLLAGLTEWSDRDPDALRAALHPWWYPFDPRFFGHDEHERREDTVVALRHAFLAFASPQDGRALSEDPPKHSAWPTKPNLFDRFAIRRALEIATRFENGGSYPVQLATPTGGSGHIDAGVLLDRLERLEIAGVRALPGDLAQALLRLPREISGMEVQRAGRLASDAGRACAAWMRGDRLAEPQVTLSLQTRNRDNDALELHAAITLPATPAVAEPVLEPILGLLEPQPDAVYTLERWPLVMPSHREIVAAHLACCLPLWMDSSDGQVQALASLAHGQGPLGAGMAYALTCGMGHERVAERAAATDALLTLAGRGEVPVAELGEAVTALVTADFVKLNRVVAVLDGATQAGAHEVIWAVIARVLPALLPKDGERPRAGLADLLAAGARAARIAGVRADLPEVAAIAARKGSSRLVQEARRLHQLLTR</sequence>
<comment type="caution">
    <text evidence="3">The sequence shown here is derived from an EMBL/GenBank/DDBJ whole genome shotgun (WGS) entry which is preliminary data.</text>
</comment>
<reference evidence="3 4" key="1">
    <citation type="submission" date="2019-05" db="EMBL/GenBank/DDBJ databases">
        <title>Draft genome sequence of Nonomuraea zeae DSM 100528.</title>
        <authorList>
            <person name="Saricaoglu S."/>
            <person name="Isik K."/>
        </authorList>
    </citation>
    <scope>NUCLEOTIDE SEQUENCE [LARGE SCALE GENOMIC DNA]</scope>
    <source>
        <strain evidence="3 4">DSM 100528</strain>
    </source>
</reference>
<name>A0A5S4FUS9_9ACTN</name>